<gene>
    <name evidence="5" type="ORF">MSAN_01838900</name>
</gene>
<dbReference type="InterPro" id="IPR038499">
    <property type="entry name" value="BRO1_sf"/>
</dbReference>
<keyword evidence="6" id="KW-1185">Reference proteome</keyword>
<dbReference type="Pfam" id="PF03097">
    <property type="entry name" value="BRO1"/>
    <property type="match status" value="1"/>
</dbReference>
<dbReference type="PROSITE" id="PS51180">
    <property type="entry name" value="BRO1"/>
    <property type="match status" value="1"/>
</dbReference>
<dbReference type="PANTHER" id="PTHR40463:SF1">
    <property type="entry name" value="PH-RESPONSE REGULATOR PROTEIN PALC"/>
    <property type="match status" value="1"/>
</dbReference>
<dbReference type="InterPro" id="IPR004328">
    <property type="entry name" value="BRO1_dom"/>
</dbReference>
<feature type="region of interest" description="Disordered" evidence="3">
    <location>
        <begin position="442"/>
        <end position="461"/>
    </location>
</feature>
<protein>
    <recommendedName>
        <fullName evidence="2">pH-response regulator protein palC</fullName>
    </recommendedName>
</protein>
<feature type="domain" description="BRO1" evidence="4">
    <location>
        <begin position="1"/>
        <end position="461"/>
    </location>
</feature>
<accession>A0A8H7CS04</accession>
<dbReference type="OrthoDB" id="10266451at2759"/>
<organism evidence="5 6">
    <name type="scientific">Mycena sanguinolenta</name>
    <dbReference type="NCBI Taxonomy" id="230812"/>
    <lineage>
        <taxon>Eukaryota</taxon>
        <taxon>Fungi</taxon>
        <taxon>Dikarya</taxon>
        <taxon>Basidiomycota</taxon>
        <taxon>Agaricomycotina</taxon>
        <taxon>Agaricomycetes</taxon>
        <taxon>Agaricomycetidae</taxon>
        <taxon>Agaricales</taxon>
        <taxon>Marasmiineae</taxon>
        <taxon>Mycenaceae</taxon>
        <taxon>Mycena</taxon>
    </lineage>
</organism>
<comment type="caution">
    <text evidence="5">The sequence shown here is derived from an EMBL/GenBank/DDBJ whole genome shotgun (WGS) entry which is preliminary data.</text>
</comment>
<evidence type="ECO:0000256" key="1">
    <source>
        <dbReference type="ARBA" id="ARBA00010997"/>
    </source>
</evidence>
<dbReference type="InterPro" id="IPR037505">
    <property type="entry name" value="pH-resp_palC"/>
</dbReference>
<name>A0A8H7CS04_9AGAR</name>
<evidence type="ECO:0000256" key="3">
    <source>
        <dbReference type="SAM" id="MobiDB-lite"/>
    </source>
</evidence>
<evidence type="ECO:0000313" key="5">
    <source>
        <dbReference type="EMBL" id="KAF7346122.1"/>
    </source>
</evidence>
<dbReference type="Gene3D" id="1.25.40.280">
    <property type="entry name" value="alix/aip1 like domains"/>
    <property type="match status" value="1"/>
</dbReference>
<dbReference type="SMART" id="SM01041">
    <property type="entry name" value="BRO1"/>
    <property type="match status" value="1"/>
</dbReference>
<dbReference type="CDD" id="cd09245">
    <property type="entry name" value="BRO1_UmRIM23-like"/>
    <property type="match status" value="1"/>
</dbReference>
<sequence length="461" mass="50185">MSYLYELPTTGAVSFSDFCADTSGKSYITHISDATQTRANLRAILKESKRTQDEEKDYLKLVKILEEYLPRLRGIMVCIASGEIQLKSEPSTPIIGAPRSTLMYSEVFSWRTTLSANLFNTSPRLSLPSLHADFAYSLLTYAFALSNLARSKVSSLGTYEHDRAISDADRKAKDNQLNVAADLLCRASGIFSYISESVLVDWENASSTAPTAFTRPPDLSTEVNNALAKSSLADAQTLAIRKLLSKSAYDSNVAPGPPLPKSHPSPALISKLHLECASLYSSARTLAKTPSSAGKGRPKGSGSGDGEVSTDLRRYLNEETVFHDALARKWLGVDAGENGGSDRGGDAVGFLTWAKKELEELKGRKKDRVSDELDSVNVFLKHYKKLNDSLHFQPVPTQADLQSRIPTGRLALTAKTFVPPQPAFGPGSLEDIRRKAEELELDDDSVANETQGSYAGAGSYF</sequence>
<dbReference type="GO" id="GO:0005886">
    <property type="term" value="C:plasma membrane"/>
    <property type="evidence" value="ECO:0007669"/>
    <property type="project" value="TreeGrafter"/>
</dbReference>
<feature type="region of interest" description="Disordered" evidence="3">
    <location>
        <begin position="287"/>
        <end position="308"/>
    </location>
</feature>
<evidence type="ECO:0000259" key="4">
    <source>
        <dbReference type="PROSITE" id="PS51180"/>
    </source>
</evidence>
<evidence type="ECO:0000256" key="2">
    <source>
        <dbReference type="ARBA" id="ARBA00022193"/>
    </source>
</evidence>
<dbReference type="AlphaFoldDB" id="A0A8H7CS04"/>
<dbReference type="GO" id="GO:0071467">
    <property type="term" value="P:cellular response to pH"/>
    <property type="evidence" value="ECO:0007669"/>
    <property type="project" value="InterPro"/>
</dbReference>
<dbReference type="PANTHER" id="PTHR40463">
    <property type="entry name" value="PH-RESPONSE REGULATOR PROTEIN PALC"/>
    <property type="match status" value="1"/>
</dbReference>
<proteinExistence type="inferred from homology"/>
<comment type="similarity">
    <text evidence="1">Belongs to the palC family.</text>
</comment>
<dbReference type="Proteomes" id="UP000623467">
    <property type="component" value="Unassembled WGS sequence"/>
</dbReference>
<evidence type="ECO:0000313" key="6">
    <source>
        <dbReference type="Proteomes" id="UP000623467"/>
    </source>
</evidence>
<dbReference type="EMBL" id="JACAZH010000019">
    <property type="protein sequence ID" value="KAF7346122.1"/>
    <property type="molecule type" value="Genomic_DNA"/>
</dbReference>
<reference evidence="5" key="1">
    <citation type="submission" date="2020-05" db="EMBL/GenBank/DDBJ databases">
        <title>Mycena genomes resolve the evolution of fungal bioluminescence.</title>
        <authorList>
            <person name="Tsai I.J."/>
        </authorList>
    </citation>
    <scope>NUCLEOTIDE SEQUENCE</scope>
    <source>
        <strain evidence="5">160909Yilan</strain>
    </source>
</reference>